<keyword evidence="1" id="KW-0677">Repeat</keyword>
<evidence type="ECO:0000256" key="1">
    <source>
        <dbReference type="ARBA" id="ARBA00022737"/>
    </source>
</evidence>
<dbReference type="Gene3D" id="1.25.40.10">
    <property type="entry name" value="Tetratricopeptide repeat domain"/>
    <property type="match status" value="2"/>
</dbReference>
<proteinExistence type="predicted"/>
<dbReference type="PANTHER" id="PTHR47936">
    <property type="entry name" value="PPR_LONG DOMAIN-CONTAINING PROTEIN"/>
    <property type="match status" value="1"/>
</dbReference>
<protein>
    <submittedName>
        <fullName evidence="2">Mitochondrial</fullName>
    </submittedName>
</protein>
<sequence length="174" mass="18889">MAQERSLRQPSSIVYVPLLGRCAKQTQWSFGLQLLRDFRARRGKDDLFICGSSIHACEKSGQWPQALALLQQLDCWTLEGNVVVHGSVLSAATHGQGSEWASATALLCALQDQEIQSNVIIYSSSITATSLGQKWQEALQIFYSARAAGAVNLIVYNAAISACERGSETGLESL</sequence>
<dbReference type="PANTHER" id="PTHR47936:SF1">
    <property type="entry name" value="PENTATRICOPEPTIDE REPEAT-CONTAINING PROTEIN GUN1, CHLOROPLASTIC"/>
    <property type="match status" value="1"/>
</dbReference>
<dbReference type="EMBL" id="CAXAMM010017413">
    <property type="protein sequence ID" value="CAK9041095.1"/>
    <property type="molecule type" value="Genomic_DNA"/>
</dbReference>
<comment type="caution">
    <text evidence="2">The sequence shown here is derived from an EMBL/GenBank/DDBJ whole genome shotgun (WGS) entry which is preliminary data.</text>
</comment>
<organism evidence="2 3">
    <name type="scientific">Durusdinium trenchii</name>
    <dbReference type="NCBI Taxonomy" id="1381693"/>
    <lineage>
        <taxon>Eukaryota</taxon>
        <taxon>Sar</taxon>
        <taxon>Alveolata</taxon>
        <taxon>Dinophyceae</taxon>
        <taxon>Suessiales</taxon>
        <taxon>Symbiodiniaceae</taxon>
        <taxon>Durusdinium</taxon>
    </lineage>
</organism>
<dbReference type="InterPro" id="IPR011990">
    <property type="entry name" value="TPR-like_helical_dom_sf"/>
</dbReference>
<accession>A0ABP0LPJ3</accession>
<reference evidence="2 3" key="1">
    <citation type="submission" date="2024-02" db="EMBL/GenBank/DDBJ databases">
        <authorList>
            <person name="Chen Y."/>
            <person name="Shah S."/>
            <person name="Dougan E. K."/>
            <person name="Thang M."/>
            <person name="Chan C."/>
        </authorList>
    </citation>
    <scope>NUCLEOTIDE SEQUENCE [LARGE SCALE GENOMIC DNA]</scope>
</reference>
<gene>
    <name evidence="2" type="ORF">SCF082_LOCUS23795</name>
</gene>
<evidence type="ECO:0000313" key="2">
    <source>
        <dbReference type="EMBL" id="CAK9041095.1"/>
    </source>
</evidence>
<evidence type="ECO:0000313" key="3">
    <source>
        <dbReference type="Proteomes" id="UP001642464"/>
    </source>
</evidence>
<dbReference type="Proteomes" id="UP001642464">
    <property type="component" value="Unassembled WGS sequence"/>
</dbReference>
<keyword evidence="3" id="KW-1185">Reference proteome</keyword>
<name>A0ABP0LPJ3_9DINO</name>